<dbReference type="PANTHER" id="PTHR43537">
    <property type="entry name" value="TRANSCRIPTIONAL REGULATOR, GNTR FAMILY"/>
    <property type="match status" value="1"/>
</dbReference>
<dbReference type="Gene3D" id="1.10.10.10">
    <property type="entry name" value="Winged helix-like DNA-binding domain superfamily/Winged helix DNA-binding domain"/>
    <property type="match status" value="1"/>
</dbReference>
<accession>A0A9W6R3F4</accession>
<keyword evidence="3" id="KW-0804">Transcription</keyword>
<keyword evidence="2" id="KW-0238">DNA-binding</keyword>
<proteinExistence type="predicted"/>
<keyword evidence="6" id="KW-1185">Reference proteome</keyword>
<dbReference type="SMART" id="SM00345">
    <property type="entry name" value="HTH_GNTR"/>
    <property type="match status" value="1"/>
</dbReference>
<feature type="domain" description="HTH gntR-type" evidence="4">
    <location>
        <begin position="10"/>
        <end position="77"/>
    </location>
</feature>
<gene>
    <name evidence="5" type="ORF">Atai01_47500</name>
</gene>
<dbReference type="GO" id="GO:0003677">
    <property type="term" value="F:DNA binding"/>
    <property type="evidence" value="ECO:0007669"/>
    <property type="project" value="UniProtKB-KW"/>
</dbReference>
<dbReference type="GO" id="GO:0003700">
    <property type="term" value="F:DNA-binding transcription factor activity"/>
    <property type="evidence" value="ECO:0007669"/>
    <property type="project" value="InterPro"/>
</dbReference>
<organism evidence="5 6">
    <name type="scientific">Amycolatopsis taiwanensis</name>
    <dbReference type="NCBI Taxonomy" id="342230"/>
    <lineage>
        <taxon>Bacteria</taxon>
        <taxon>Bacillati</taxon>
        <taxon>Actinomycetota</taxon>
        <taxon>Actinomycetes</taxon>
        <taxon>Pseudonocardiales</taxon>
        <taxon>Pseudonocardiaceae</taxon>
        <taxon>Amycolatopsis</taxon>
    </lineage>
</organism>
<dbReference type="InterPro" id="IPR036388">
    <property type="entry name" value="WH-like_DNA-bd_sf"/>
</dbReference>
<dbReference type="RefSeq" id="WP_285488227.1">
    <property type="nucleotide sequence ID" value="NZ_BSTI01000010.1"/>
</dbReference>
<dbReference type="InterPro" id="IPR036390">
    <property type="entry name" value="WH_DNA-bd_sf"/>
</dbReference>
<dbReference type="InterPro" id="IPR000524">
    <property type="entry name" value="Tscrpt_reg_HTH_GntR"/>
</dbReference>
<dbReference type="InterPro" id="IPR008920">
    <property type="entry name" value="TF_FadR/GntR_C"/>
</dbReference>
<dbReference type="PROSITE" id="PS50949">
    <property type="entry name" value="HTH_GNTR"/>
    <property type="match status" value="1"/>
</dbReference>
<dbReference type="Gene3D" id="1.20.120.530">
    <property type="entry name" value="GntR ligand-binding domain-like"/>
    <property type="match status" value="1"/>
</dbReference>
<evidence type="ECO:0000313" key="5">
    <source>
        <dbReference type="EMBL" id="GLY68131.1"/>
    </source>
</evidence>
<dbReference type="SUPFAM" id="SSF46785">
    <property type="entry name" value="Winged helix' DNA-binding domain"/>
    <property type="match status" value="1"/>
</dbReference>
<dbReference type="AlphaFoldDB" id="A0A9W6R3F4"/>
<dbReference type="SMART" id="SM00895">
    <property type="entry name" value="FCD"/>
    <property type="match status" value="1"/>
</dbReference>
<evidence type="ECO:0000259" key="4">
    <source>
        <dbReference type="PROSITE" id="PS50949"/>
    </source>
</evidence>
<evidence type="ECO:0000313" key="6">
    <source>
        <dbReference type="Proteomes" id="UP001165136"/>
    </source>
</evidence>
<evidence type="ECO:0000256" key="1">
    <source>
        <dbReference type="ARBA" id="ARBA00023015"/>
    </source>
</evidence>
<sequence length="228" mass="25491">MAQNGVKTPGTITDFVTEHIRNRIVLGVLKPGHKVPVYELADELGVSRVPLREAVRQLEAESLVHNLPRRGTVVRELSAADLRDTFEILHHIEPIAARRATEPGNEEIVAQMRYWLGQMQELAKKRVPFVSEEMLHAHREFHFALFRAAGEGGVLERHLCMLWNACERYVMNSLPNRKRQAAAAREHAQLVELIEAGDPDGAAEVLHQHLDHSLAGAMGYLEANGISA</sequence>
<dbReference type="Proteomes" id="UP001165136">
    <property type="component" value="Unassembled WGS sequence"/>
</dbReference>
<reference evidence="5" key="1">
    <citation type="submission" date="2023-03" db="EMBL/GenBank/DDBJ databases">
        <title>Amycolatopsis taiwanensis NBRC 103393.</title>
        <authorList>
            <person name="Ichikawa N."/>
            <person name="Sato H."/>
            <person name="Tonouchi N."/>
        </authorList>
    </citation>
    <scope>NUCLEOTIDE SEQUENCE</scope>
    <source>
        <strain evidence="5">NBRC 103393</strain>
    </source>
</reference>
<dbReference type="Pfam" id="PF07729">
    <property type="entry name" value="FCD"/>
    <property type="match status" value="1"/>
</dbReference>
<dbReference type="Pfam" id="PF00392">
    <property type="entry name" value="GntR"/>
    <property type="match status" value="1"/>
</dbReference>
<dbReference type="PANTHER" id="PTHR43537:SF24">
    <property type="entry name" value="GLUCONATE OPERON TRANSCRIPTIONAL REPRESSOR"/>
    <property type="match status" value="1"/>
</dbReference>
<keyword evidence="1" id="KW-0805">Transcription regulation</keyword>
<dbReference type="InterPro" id="IPR011711">
    <property type="entry name" value="GntR_C"/>
</dbReference>
<dbReference type="CDD" id="cd07377">
    <property type="entry name" value="WHTH_GntR"/>
    <property type="match status" value="1"/>
</dbReference>
<evidence type="ECO:0000256" key="3">
    <source>
        <dbReference type="ARBA" id="ARBA00023163"/>
    </source>
</evidence>
<evidence type="ECO:0000256" key="2">
    <source>
        <dbReference type="ARBA" id="ARBA00023125"/>
    </source>
</evidence>
<name>A0A9W6R3F4_9PSEU</name>
<dbReference type="SUPFAM" id="SSF48008">
    <property type="entry name" value="GntR ligand-binding domain-like"/>
    <property type="match status" value="1"/>
</dbReference>
<dbReference type="EMBL" id="BSTI01000010">
    <property type="protein sequence ID" value="GLY68131.1"/>
    <property type="molecule type" value="Genomic_DNA"/>
</dbReference>
<comment type="caution">
    <text evidence="5">The sequence shown here is derived from an EMBL/GenBank/DDBJ whole genome shotgun (WGS) entry which is preliminary data.</text>
</comment>
<protein>
    <submittedName>
        <fullName evidence="5">GntR family transcriptional regulator</fullName>
    </submittedName>
</protein>